<dbReference type="SUPFAM" id="SSF46689">
    <property type="entry name" value="Homeodomain-like"/>
    <property type="match status" value="2"/>
</dbReference>
<evidence type="ECO:0000256" key="2">
    <source>
        <dbReference type="ARBA" id="ARBA00023125"/>
    </source>
</evidence>
<keyword evidence="1" id="KW-0805">Transcription regulation</keyword>
<reference evidence="8" key="1">
    <citation type="journal article" date="2019" name="Curr. Biol.">
        <title>Genome Sequence of Striga asiatica Provides Insight into the Evolution of Plant Parasitism.</title>
        <authorList>
            <person name="Yoshida S."/>
            <person name="Kim S."/>
            <person name="Wafula E.K."/>
            <person name="Tanskanen J."/>
            <person name="Kim Y.M."/>
            <person name="Honaas L."/>
            <person name="Yang Z."/>
            <person name="Spallek T."/>
            <person name="Conn C.E."/>
            <person name="Ichihashi Y."/>
            <person name="Cheong K."/>
            <person name="Cui S."/>
            <person name="Der J.P."/>
            <person name="Gundlach H."/>
            <person name="Jiao Y."/>
            <person name="Hori C."/>
            <person name="Ishida J.K."/>
            <person name="Kasahara H."/>
            <person name="Kiba T."/>
            <person name="Kim M.S."/>
            <person name="Koo N."/>
            <person name="Laohavisit A."/>
            <person name="Lee Y.H."/>
            <person name="Lumba S."/>
            <person name="McCourt P."/>
            <person name="Mortimer J.C."/>
            <person name="Mutuku J.M."/>
            <person name="Nomura T."/>
            <person name="Sasaki-Sekimoto Y."/>
            <person name="Seto Y."/>
            <person name="Wang Y."/>
            <person name="Wakatake T."/>
            <person name="Sakakibara H."/>
            <person name="Demura T."/>
            <person name="Yamaguchi S."/>
            <person name="Yoneyama K."/>
            <person name="Manabe R.I."/>
            <person name="Nelson D.C."/>
            <person name="Schulman A.H."/>
            <person name="Timko M.P."/>
            <person name="dePamphilis C.W."/>
            <person name="Choi D."/>
            <person name="Shirasu K."/>
        </authorList>
    </citation>
    <scope>NUCLEOTIDE SEQUENCE [LARGE SCALE GENOMIC DNA]</scope>
    <source>
        <strain evidence="8">cv. UVA1</strain>
    </source>
</reference>
<dbReference type="GO" id="GO:0019185">
    <property type="term" value="C:snRNA-activating protein complex"/>
    <property type="evidence" value="ECO:0007669"/>
    <property type="project" value="TreeGrafter"/>
</dbReference>
<dbReference type="PROSITE" id="PS50090">
    <property type="entry name" value="MYB_LIKE"/>
    <property type="match status" value="1"/>
</dbReference>
<dbReference type="GO" id="GO:0001006">
    <property type="term" value="F:RNA polymerase III type 3 promoter sequence-specific DNA binding"/>
    <property type="evidence" value="ECO:0007669"/>
    <property type="project" value="TreeGrafter"/>
</dbReference>
<feature type="compositionally biased region" description="Basic residues" evidence="5">
    <location>
        <begin position="450"/>
        <end position="460"/>
    </location>
</feature>
<protein>
    <submittedName>
        <fullName evidence="7">Myb domain protein 4r1</fullName>
    </submittedName>
</protein>
<evidence type="ECO:0000259" key="6">
    <source>
        <dbReference type="PROSITE" id="PS50090"/>
    </source>
</evidence>
<dbReference type="PANTHER" id="PTHR46621:SF1">
    <property type="entry name" value="SNRNA-ACTIVATING PROTEIN COMPLEX SUBUNIT 4"/>
    <property type="match status" value="1"/>
</dbReference>
<name>A0A5A7R9Z2_STRAF</name>
<dbReference type="GO" id="GO:0042795">
    <property type="term" value="P:snRNA transcription by RNA polymerase II"/>
    <property type="evidence" value="ECO:0007669"/>
    <property type="project" value="TreeGrafter"/>
</dbReference>
<feature type="domain" description="Myb-like" evidence="6">
    <location>
        <begin position="198"/>
        <end position="297"/>
    </location>
</feature>
<evidence type="ECO:0000313" key="8">
    <source>
        <dbReference type="Proteomes" id="UP000325081"/>
    </source>
</evidence>
<dbReference type="GO" id="GO:0042796">
    <property type="term" value="P:snRNA transcription by RNA polymerase III"/>
    <property type="evidence" value="ECO:0007669"/>
    <property type="project" value="TreeGrafter"/>
</dbReference>
<evidence type="ECO:0000256" key="4">
    <source>
        <dbReference type="ARBA" id="ARBA00023242"/>
    </source>
</evidence>
<evidence type="ECO:0000256" key="1">
    <source>
        <dbReference type="ARBA" id="ARBA00023015"/>
    </source>
</evidence>
<dbReference type="InterPro" id="IPR009057">
    <property type="entry name" value="Homeodomain-like_sf"/>
</dbReference>
<dbReference type="PANTHER" id="PTHR46621">
    <property type="entry name" value="SNRNA-ACTIVATING PROTEIN COMPLEX SUBUNIT 4"/>
    <property type="match status" value="1"/>
</dbReference>
<feature type="compositionally biased region" description="Polar residues" evidence="5">
    <location>
        <begin position="418"/>
        <end position="430"/>
    </location>
</feature>
<organism evidence="7 8">
    <name type="scientific">Striga asiatica</name>
    <name type="common">Asiatic witchweed</name>
    <name type="synonym">Buchnera asiatica</name>
    <dbReference type="NCBI Taxonomy" id="4170"/>
    <lineage>
        <taxon>Eukaryota</taxon>
        <taxon>Viridiplantae</taxon>
        <taxon>Streptophyta</taxon>
        <taxon>Embryophyta</taxon>
        <taxon>Tracheophyta</taxon>
        <taxon>Spermatophyta</taxon>
        <taxon>Magnoliopsida</taxon>
        <taxon>eudicotyledons</taxon>
        <taxon>Gunneridae</taxon>
        <taxon>Pentapetalae</taxon>
        <taxon>asterids</taxon>
        <taxon>lamiids</taxon>
        <taxon>Lamiales</taxon>
        <taxon>Orobanchaceae</taxon>
        <taxon>Buchnereae</taxon>
        <taxon>Striga</taxon>
    </lineage>
</organism>
<dbReference type="EMBL" id="BKCP01011070">
    <property type="protein sequence ID" value="GER54419.1"/>
    <property type="molecule type" value="Genomic_DNA"/>
</dbReference>
<keyword evidence="4" id="KW-0539">Nucleus</keyword>
<gene>
    <name evidence="7" type="ORF">STAS_32000</name>
</gene>
<evidence type="ECO:0000256" key="5">
    <source>
        <dbReference type="SAM" id="MobiDB-lite"/>
    </source>
</evidence>
<feature type="region of interest" description="Disordered" evidence="5">
    <location>
        <begin position="417"/>
        <end position="486"/>
    </location>
</feature>
<feature type="compositionally biased region" description="Basic and acidic residues" evidence="5">
    <location>
        <begin position="468"/>
        <end position="480"/>
    </location>
</feature>
<accession>A0A5A7R9Z2</accession>
<proteinExistence type="predicted"/>
<evidence type="ECO:0000313" key="7">
    <source>
        <dbReference type="EMBL" id="GER54419.1"/>
    </source>
</evidence>
<keyword evidence="8" id="KW-1185">Reference proteome</keyword>
<dbReference type="Proteomes" id="UP000325081">
    <property type="component" value="Unassembled WGS sequence"/>
</dbReference>
<sequence length="569" mass="64855">MLPPRRRWSLMEKEMMILNCCGDDYETLGAIQRRFSAYSEDGMEHNMDDLLHRPAQVSSIIIDSENEVFNSFVDKTNVGEGFFNCVDASVPTSKKAQPADLVESDGPDTEDVARMIQVEARVEELSKLMERVKILKDFQIACKKRTGRALSQKKDARVQLISVPKLRANAKFNDKNLPTGPPENAHVAYYKEALTRFAINVSRENWSKEEKENLIKGVKQQFQEMFLQQSVDLLSIDSFLVSIRDTDITPDHDRRQTHFASLNASILKREWTKEEDGQLRTAGRTGTQCSNRWLKALHPARKVEKWTEEEDMWVQCRERWVNSLDPFLSMAQWTEEEDKILEMVVAEHGYCWSKSVFEEMEGVVSRSKRPALGPNDFVMPEAYCVTASKNIDPSNRKRRRSSKDAVSGDICSEKVSKLSDSSEVENNLQGGSVPRKRRSKSTCSNDGIIKKKLRPHKKKLSLVSGSVDEPHRNEDEHTNSTEECLLPDYDYPDLQLETMNPELGVKKAAKLQCRRRHYPVATIETAGEGSTTTTSKMEMEKICHTNETNDRQPSPLLGSMLLTEAVSRI</sequence>
<comment type="caution">
    <text evidence="7">The sequence shown here is derived from an EMBL/GenBank/DDBJ whole genome shotgun (WGS) entry which is preliminary data.</text>
</comment>
<dbReference type="InterPro" id="IPR051575">
    <property type="entry name" value="Myb-like_DNA-bd"/>
</dbReference>
<dbReference type="GO" id="GO:0000978">
    <property type="term" value="F:RNA polymerase II cis-regulatory region sequence-specific DNA binding"/>
    <property type="evidence" value="ECO:0007669"/>
    <property type="project" value="TreeGrafter"/>
</dbReference>
<evidence type="ECO:0000256" key="3">
    <source>
        <dbReference type="ARBA" id="ARBA00023163"/>
    </source>
</evidence>
<dbReference type="AlphaFoldDB" id="A0A5A7R9Z2"/>
<keyword evidence="2" id="KW-0238">DNA-binding</keyword>
<dbReference type="OrthoDB" id="2143914at2759"/>
<dbReference type="InterPro" id="IPR001005">
    <property type="entry name" value="SANT/Myb"/>
</dbReference>
<keyword evidence="3" id="KW-0804">Transcription</keyword>